<reference evidence="11" key="1">
    <citation type="submission" date="2016-04" db="EMBL/GenBank/DDBJ databases">
        <authorList>
            <person name="Shah S.A."/>
            <person name="Garrett R.A."/>
        </authorList>
    </citation>
    <scope>NUCLEOTIDE SEQUENCE [LARGE SCALE GENOMIC DNA]</scope>
    <source>
        <strain evidence="11">ATCC 35091 / DSM 1616 / JCM 8930 / NBRC 15331 / P1</strain>
    </source>
</reference>
<dbReference type="GO" id="GO:0003677">
    <property type="term" value="F:DNA binding"/>
    <property type="evidence" value="ECO:0007669"/>
    <property type="project" value="UniProtKB-KW"/>
</dbReference>
<keyword evidence="8 9" id="KW-0464">Manganese</keyword>
<gene>
    <name evidence="9" type="primary">cas1</name>
    <name evidence="10" type="ORF">SSOP1_1573</name>
</gene>
<dbReference type="GO" id="GO:0043571">
    <property type="term" value="P:maintenance of CRISPR repeat elements"/>
    <property type="evidence" value="ECO:0007669"/>
    <property type="project" value="UniProtKB-UniRule"/>
</dbReference>
<dbReference type="GO" id="GO:0004519">
    <property type="term" value="F:endonuclease activity"/>
    <property type="evidence" value="ECO:0007669"/>
    <property type="project" value="UniProtKB-UniRule"/>
</dbReference>
<dbReference type="InterPro" id="IPR042206">
    <property type="entry name" value="CRISPR-assoc_Cas1_C"/>
</dbReference>
<evidence type="ECO:0000256" key="4">
    <source>
        <dbReference type="ARBA" id="ARBA00022801"/>
    </source>
</evidence>
<evidence type="ECO:0000313" key="10">
    <source>
        <dbReference type="EMBL" id="SAI85127.1"/>
    </source>
</evidence>
<keyword evidence="3 9" id="KW-0255">Endonuclease</keyword>
<keyword evidence="2 9" id="KW-0479">Metal-binding</keyword>
<dbReference type="EC" id="3.1.-.-" evidence="9"/>
<evidence type="ECO:0000256" key="1">
    <source>
        <dbReference type="ARBA" id="ARBA00022722"/>
    </source>
</evidence>
<sequence>MISVRTLVISEYGAYVYVKKNMLVIKKGDKKVEISPSEVDEILITVSCSISTSALSLALTHGISVMFLNSRETPWGILLPSIVTETVKTKKAQYEAIVVRKDNRYGEEIISSKIYNQSVHLKYWARVTGTKNDYKELLDKDEPAAARVYWQNISQLLPKDIGFDGRDVDGTDQFNMALNYSYAILYNTIFKYLVIAGLDPYLGFIHKDRPGNESLVYDFSEMFKPYIDFLLVRALRSGFRLKVKGGLIEENSRGDLAKLIRKGMEENVKEESDHNPKTLIQAIRAHAVKLASSIREGKEYRGFKLVM</sequence>
<evidence type="ECO:0000256" key="5">
    <source>
        <dbReference type="ARBA" id="ARBA00022842"/>
    </source>
</evidence>
<dbReference type="Gene3D" id="3.100.10.20">
    <property type="entry name" value="CRISPR-associated endonuclease Cas1, N-terminal domain"/>
    <property type="match status" value="1"/>
</dbReference>
<dbReference type="InterPro" id="IPR042211">
    <property type="entry name" value="CRISPR-assoc_Cas1_N"/>
</dbReference>
<dbReference type="GO" id="GO:0046872">
    <property type="term" value="F:metal ion binding"/>
    <property type="evidence" value="ECO:0007669"/>
    <property type="project" value="UniProtKB-UniRule"/>
</dbReference>
<dbReference type="Proteomes" id="UP000076770">
    <property type="component" value="Chromosome i"/>
</dbReference>
<comment type="subunit">
    <text evidence="9">Homodimer, forms a heterotetramer with a Cas2 homodimer.</text>
</comment>
<evidence type="ECO:0000256" key="7">
    <source>
        <dbReference type="ARBA" id="ARBA00023125"/>
    </source>
</evidence>
<dbReference type="InterPro" id="IPR002729">
    <property type="entry name" value="CRISPR-assoc_Cas1"/>
</dbReference>
<dbReference type="HAMAP" id="MF_01470">
    <property type="entry name" value="Cas1"/>
    <property type="match status" value="1"/>
</dbReference>
<feature type="binding site" evidence="9">
    <location>
        <position position="142"/>
    </location>
    <ligand>
        <name>Mn(2+)</name>
        <dbReference type="ChEBI" id="CHEBI:29035"/>
    </ligand>
</feature>
<dbReference type="EMBL" id="LT549890">
    <property type="protein sequence ID" value="SAI85127.1"/>
    <property type="molecule type" value="Genomic_DNA"/>
</dbReference>
<dbReference type="PATRIC" id="fig|2287.9.peg.1633"/>
<feature type="binding site" evidence="9">
    <location>
        <position position="221"/>
    </location>
    <ligand>
        <name>Mn(2+)</name>
        <dbReference type="ChEBI" id="CHEBI:29035"/>
    </ligand>
</feature>
<dbReference type="Gene3D" id="1.20.120.920">
    <property type="entry name" value="CRISPR-associated endonuclease Cas1, C-terminal domain"/>
    <property type="match status" value="1"/>
</dbReference>
<dbReference type="PANTHER" id="PTHR34353:SF2">
    <property type="entry name" value="CRISPR-ASSOCIATED ENDONUCLEASE CAS1 1"/>
    <property type="match status" value="1"/>
</dbReference>
<accession>A0A157T133</accession>
<comment type="cofactor">
    <cofactor evidence="9">
        <name>Mg(2+)</name>
        <dbReference type="ChEBI" id="CHEBI:18420"/>
    </cofactor>
    <cofactor evidence="9">
        <name>Mn(2+)</name>
        <dbReference type="ChEBI" id="CHEBI:29035"/>
    </cofactor>
</comment>
<name>A0A157T133_SACSO</name>
<dbReference type="GO" id="GO:0051607">
    <property type="term" value="P:defense response to virus"/>
    <property type="evidence" value="ECO:0007669"/>
    <property type="project" value="UniProtKB-UniRule"/>
</dbReference>
<proteinExistence type="inferred from homology"/>
<comment type="similarity">
    <text evidence="9">Belongs to the CRISPR-associated endonuclease Cas1 family.</text>
</comment>
<dbReference type="GeneID" id="1454460"/>
<dbReference type="AlphaFoldDB" id="A0A157T133"/>
<dbReference type="NCBIfam" id="TIGR00287">
    <property type="entry name" value="cas1"/>
    <property type="match status" value="1"/>
</dbReference>
<dbReference type="RefSeq" id="WP_010923412.1">
    <property type="nucleotide sequence ID" value="NZ_CP033241.1"/>
</dbReference>
<feature type="binding site" evidence="9">
    <location>
        <position position="206"/>
    </location>
    <ligand>
        <name>Mn(2+)</name>
        <dbReference type="ChEBI" id="CHEBI:29035"/>
    </ligand>
</feature>
<dbReference type="SMR" id="A0A157T133"/>
<dbReference type="PANTHER" id="PTHR34353">
    <property type="entry name" value="CRISPR-ASSOCIATED ENDONUCLEASE CAS1 1"/>
    <property type="match status" value="1"/>
</dbReference>
<organism evidence="10 11">
    <name type="scientific">Saccharolobus solfataricus</name>
    <name type="common">Sulfolobus solfataricus</name>
    <dbReference type="NCBI Taxonomy" id="2287"/>
    <lineage>
        <taxon>Archaea</taxon>
        <taxon>Thermoproteota</taxon>
        <taxon>Thermoprotei</taxon>
        <taxon>Sulfolobales</taxon>
        <taxon>Sulfolobaceae</taxon>
        <taxon>Saccharolobus</taxon>
    </lineage>
</organism>
<keyword evidence="7 9" id="KW-0238">DNA-binding</keyword>
<protein>
    <recommendedName>
        <fullName evidence="9">CRISPR-associated endonuclease Cas1</fullName>
        <ecNumber evidence="9">3.1.-.-</ecNumber>
    </recommendedName>
</protein>
<keyword evidence="5 9" id="KW-0460">Magnesium</keyword>
<dbReference type="GO" id="GO:0016787">
    <property type="term" value="F:hydrolase activity"/>
    <property type="evidence" value="ECO:0007669"/>
    <property type="project" value="UniProtKB-KW"/>
</dbReference>
<keyword evidence="1 9" id="KW-0540">Nuclease</keyword>
<evidence type="ECO:0000256" key="8">
    <source>
        <dbReference type="ARBA" id="ARBA00023211"/>
    </source>
</evidence>
<dbReference type="InterPro" id="IPR050646">
    <property type="entry name" value="Cas1"/>
</dbReference>
<evidence type="ECO:0000256" key="6">
    <source>
        <dbReference type="ARBA" id="ARBA00023118"/>
    </source>
</evidence>
<keyword evidence="6 9" id="KW-0051">Antiviral defense</keyword>
<dbReference type="OrthoDB" id="2216at2157"/>
<dbReference type="Pfam" id="PF01867">
    <property type="entry name" value="Cas_Cas1"/>
    <property type="match status" value="2"/>
</dbReference>
<evidence type="ECO:0000256" key="3">
    <source>
        <dbReference type="ARBA" id="ARBA00022759"/>
    </source>
</evidence>
<evidence type="ECO:0000256" key="9">
    <source>
        <dbReference type="HAMAP-Rule" id="MF_01470"/>
    </source>
</evidence>
<keyword evidence="4 9" id="KW-0378">Hydrolase</keyword>
<comment type="function">
    <text evidence="9">CRISPR (clustered regularly interspaced short palindromic repeat), is an adaptive immune system that provides protection against mobile genetic elements (viruses, transposable elements and conjugative plasmids). CRISPR clusters contain spacers, sequences complementary to antecedent mobile elements, and target invading nucleic acids. CRISPR clusters are transcribed and processed into CRISPR RNA (crRNA). Acts as a dsDNA endonuclease. Involved in the integration of spacer DNA into the CRISPR cassette.</text>
</comment>
<dbReference type="CDD" id="cd09634">
    <property type="entry name" value="Cas1_I-II-III"/>
    <property type="match status" value="1"/>
</dbReference>
<evidence type="ECO:0000256" key="2">
    <source>
        <dbReference type="ARBA" id="ARBA00022723"/>
    </source>
</evidence>
<evidence type="ECO:0000313" key="11">
    <source>
        <dbReference type="Proteomes" id="UP000076770"/>
    </source>
</evidence>